<dbReference type="InterPro" id="IPR009282">
    <property type="entry name" value="DUF937"/>
</dbReference>
<evidence type="ECO:0008006" key="3">
    <source>
        <dbReference type="Google" id="ProtNLM"/>
    </source>
</evidence>
<dbReference type="HOGENOM" id="CLU_080945_1_0_10"/>
<dbReference type="STRING" id="398720.MED217_11134"/>
<dbReference type="Proteomes" id="UP000001601">
    <property type="component" value="Unassembled WGS sequence"/>
</dbReference>
<dbReference type="Pfam" id="PF06078">
    <property type="entry name" value="DUF937"/>
    <property type="match status" value="2"/>
</dbReference>
<gene>
    <name evidence="1" type="ORF">MED217_11134</name>
</gene>
<dbReference type="AlphaFoldDB" id="A3XM23"/>
<sequence length="212" mass="21180">MAGLLDLLNSDLGKQLISGASAQTGASESKTADVLSMAMPLLLGAMKKNVSSKDGASGLMNALSGKHDGSILDNIGSILGGGSVDQDVMQDGAGILSHVLGGKQPVVENTLSAKTGLDAGTIAQILKIAAPILLGIIGKQTKENNVQDQDGLTGILGSMLGGQPKENQSLIESLIDSDGDGSVLDDVADMVLGSNKKQGGGIGGMLGGLFGK</sequence>
<dbReference type="OrthoDB" id="708105at2"/>
<dbReference type="eggNOG" id="COG5403">
    <property type="taxonomic scope" value="Bacteria"/>
</dbReference>
<dbReference type="EMBL" id="AANC01000004">
    <property type="protein sequence ID" value="EAQ49404.1"/>
    <property type="molecule type" value="Genomic_DNA"/>
</dbReference>
<reference evidence="1 2" key="1">
    <citation type="journal article" date="2007" name="Nature">
        <title>Light stimulates growth of proteorhodopsin-containing marine Flavobacteria.</title>
        <authorList>
            <person name="Gomez-Consarnau L."/>
            <person name="Gonzalez J.M."/>
            <person name="Coll-Llado M."/>
            <person name="Gourdon P."/>
            <person name="Pascher T."/>
            <person name="Neutze R."/>
            <person name="Pedros-Alio C."/>
            <person name="Pinhassi J."/>
        </authorList>
    </citation>
    <scope>NUCLEOTIDE SEQUENCE [LARGE SCALE GENOMIC DNA]</scope>
    <source>
        <strain evidence="1 2">MED217</strain>
    </source>
</reference>
<evidence type="ECO:0000313" key="1">
    <source>
        <dbReference type="EMBL" id="EAQ49404.1"/>
    </source>
</evidence>
<organism evidence="1 2">
    <name type="scientific">Leeuwenhoekiella blandensis (strain CECT 7118 / CCUG 51940 / KCTC 22103 / MED217)</name>
    <name type="common">Flavobacterium sp. (strain MED217)</name>
    <dbReference type="NCBI Taxonomy" id="398720"/>
    <lineage>
        <taxon>Bacteria</taxon>
        <taxon>Pseudomonadati</taxon>
        <taxon>Bacteroidota</taxon>
        <taxon>Flavobacteriia</taxon>
        <taxon>Flavobacteriales</taxon>
        <taxon>Flavobacteriaceae</taxon>
        <taxon>Leeuwenhoekiella</taxon>
    </lineage>
</organism>
<comment type="caution">
    <text evidence="1">The sequence shown here is derived from an EMBL/GenBank/DDBJ whole genome shotgun (WGS) entry which is preliminary data.</text>
</comment>
<proteinExistence type="predicted"/>
<name>A3XM23_LEEBM</name>
<dbReference type="RefSeq" id="WP_009780593.1">
    <property type="nucleotide sequence ID" value="NZ_CH672395.1"/>
</dbReference>
<keyword evidence="2" id="KW-1185">Reference proteome</keyword>
<protein>
    <recommendedName>
        <fullName evidence="3">DUF937 domain-containing protein</fullName>
    </recommendedName>
</protein>
<evidence type="ECO:0000313" key="2">
    <source>
        <dbReference type="Proteomes" id="UP000001601"/>
    </source>
</evidence>
<accession>A3XM23</accession>